<dbReference type="Gene3D" id="1.10.8.420">
    <property type="entry name" value="RecR Domain 1"/>
    <property type="match status" value="1"/>
</dbReference>
<evidence type="ECO:0000313" key="10">
    <source>
        <dbReference type="Proteomes" id="UP001610063"/>
    </source>
</evidence>
<dbReference type="EMBL" id="JBIPKE010000019">
    <property type="protein sequence ID" value="MFH6985009.1"/>
    <property type="molecule type" value="Genomic_DNA"/>
</dbReference>
<dbReference type="NCBIfam" id="TIGR00615">
    <property type="entry name" value="recR"/>
    <property type="match status" value="1"/>
</dbReference>
<dbReference type="Gene3D" id="3.40.1360.10">
    <property type="match status" value="1"/>
</dbReference>
<keyword evidence="2 7" id="KW-0227">DNA damage</keyword>
<accession>A0ABW7NEU1</accession>
<dbReference type="Gene3D" id="6.10.250.240">
    <property type="match status" value="1"/>
</dbReference>
<keyword evidence="6 7" id="KW-0234">DNA repair</keyword>
<keyword evidence="4 7" id="KW-0862">Zinc</keyword>
<dbReference type="Pfam" id="PF21176">
    <property type="entry name" value="RecR_HhH"/>
    <property type="match status" value="1"/>
</dbReference>
<evidence type="ECO:0000313" key="9">
    <source>
        <dbReference type="EMBL" id="MFH6985009.1"/>
    </source>
</evidence>
<dbReference type="InterPro" id="IPR023627">
    <property type="entry name" value="Rcmb_RecR"/>
</dbReference>
<name>A0ABW7NEU1_9BACT</name>
<keyword evidence="1 7" id="KW-0479">Metal-binding</keyword>
<dbReference type="Proteomes" id="UP001610063">
    <property type="component" value="Unassembled WGS sequence"/>
</dbReference>
<protein>
    <recommendedName>
        <fullName evidence="7">Recombination protein RecR</fullName>
    </recommendedName>
</protein>
<keyword evidence="5 7" id="KW-0233">DNA recombination</keyword>
<reference evidence="9 10" key="1">
    <citation type="journal article" date="2013" name="Int. J. Syst. Evol. Microbiol.">
        <title>Marinoscillum luteum sp. nov., isolated from marine sediment.</title>
        <authorList>
            <person name="Cha I.T."/>
            <person name="Park S.J."/>
            <person name="Kim S.J."/>
            <person name="Kim J.G."/>
            <person name="Jung M.Y."/>
            <person name="Shin K.S."/>
            <person name="Kwon K.K."/>
            <person name="Yang S.H."/>
            <person name="Seo Y.S."/>
            <person name="Rhee S.K."/>
        </authorList>
    </citation>
    <scope>NUCLEOTIDE SEQUENCE [LARGE SCALE GENOMIC DNA]</scope>
    <source>
        <strain evidence="9 10">KCTC 23939</strain>
    </source>
</reference>
<comment type="caution">
    <text evidence="7">Lacks conserved residue(s) required for the propagation of feature annotation.</text>
</comment>
<dbReference type="PROSITE" id="PS50880">
    <property type="entry name" value="TOPRIM"/>
    <property type="match status" value="1"/>
</dbReference>
<evidence type="ECO:0000256" key="3">
    <source>
        <dbReference type="ARBA" id="ARBA00022771"/>
    </source>
</evidence>
<proteinExistence type="inferred from homology"/>
<evidence type="ECO:0000256" key="2">
    <source>
        <dbReference type="ARBA" id="ARBA00022763"/>
    </source>
</evidence>
<dbReference type="SMART" id="SM00493">
    <property type="entry name" value="TOPRIM"/>
    <property type="match status" value="1"/>
</dbReference>
<sequence>MEYPSKLVEQAVEEISKLPGIGKKTALRLALHMLKQPQAQTTNLSEALTNLRQNIKYCGTCHIIADTEECTCKTLSRDTSVICVVEDTPDVLAIRNTGQYNGLFHVLGGRISPMDGIGPDNVKIDSLVDRVKSDAAVKEVVLALSSTMEGDTTAFYIAKMLRDTPVKVSTIARGIPVGGELEYTDEITLARSISTRTLFSTEN</sequence>
<comment type="similarity">
    <text evidence="7">Belongs to the RecR family.</text>
</comment>
<organism evidence="9 10">
    <name type="scientific">Marinoscillum luteum</name>
    <dbReference type="NCBI Taxonomy" id="861051"/>
    <lineage>
        <taxon>Bacteria</taxon>
        <taxon>Pseudomonadati</taxon>
        <taxon>Bacteroidota</taxon>
        <taxon>Cytophagia</taxon>
        <taxon>Cytophagales</taxon>
        <taxon>Reichenbachiellaceae</taxon>
        <taxon>Marinoscillum</taxon>
    </lineage>
</organism>
<evidence type="ECO:0000256" key="5">
    <source>
        <dbReference type="ARBA" id="ARBA00023172"/>
    </source>
</evidence>
<gene>
    <name evidence="7 9" type="primary">recR</name>
    <name evidence="9" type="ORF">ACHKAR_16255</name>
</gene>
<evidence type="ECO:0000256" key="7">
    <source>
        <dbReference type="HAMAP-Rule" id="MF_00017"/>
    </source>
</evidence>
<dbReference type="Pfam" id="PF13662">
    <property type="entry name" value="Toprim_4"/>
    <property type="match status" value="1"/>
</dbReference>
<dbReference type="InterPro" id="IPR000093">
    <property type="entry name" value="DNA_Rcmb_RecR"/>
</dbReference>
<dbReference type="PANTHER" id="PTHR30446">
    <property type="entry name" value="RECOMBINATION PROTEIN RECR"/>
    <property type="match status" value="1"/>
</dbReference>
<dbReference type="HAMAP" id="MF_00017">
    <property type="entry name" value="RecR"/>
    <property type="match status" value="1"/>
</dbReference>
<dbReference type="RefSeq" id="WP_395418814.1">
    <property type="nucleotide sequence ID" value="NZ_JBIPKE010000019.1"/>
</dbReference>
<dbReference type="CDD" id="cd01025">
    <property type="entry name" value="TOPRIM_recR"/>
    <property type="match status" value="1"/>
</dbReference>
<dbReference type="InterPro" id="IPR006171">
    <property type="entry name" value="TOPRIM_dom"/>
</dbReference>
<dbReference type="PANTHER" id="PTHR30446:SF0">
    <property type="entry name" value="RECOMBINATION PROTEIN RECR"/>
    <property type="match status" value="1"/>
</dbReference>
<dbReference type="Pfam" id="PF21175">
    <property type="entry name" value="RecR_C"/>
    <property type="match status" value="1"/>
</dbReference>
<evidence type="ECO:0000259" key="8">
    <source>
        <dbReference type="PROSITE" id="PS50880"/>
    </source>
</evidence>
<comment type="function">
    <text evidence="7">May play a role in DNA repair. It seems to be involved in an RecBC-independent recombinational process of DNA repair. It may act with RecF and RecO.</text>
</comment>
<evidence type="ECO:0000256" key="6">
    <source>
        <dbReference type="ARBA" id="ARBA00023204"/>
    </source>
</evidence>
<keyword evidence="10" id="KW-1185">Reference proteome</keyword>
<feature type="domain" description="Toprim" evidence="8">
    <location>
        <begin position="80"/>
        <end position="176"/>
    </location>
</feature>
<dbReference type="SUPFAM" id="SSF111304">
    <property type="entry name" value="Recombination protein RecR"/>
    <property type="match status" value="1"/>
</dbReference>
<evidence type="ECO:0000256" key="4">
    <source>
        <dbReference type="ARBA" id="ARBA00022833"/>
    </source>
</evidence>
<comment type="caution">
    <text evidence="9">The sequence shown here is derived from an EMBL/GenBank/DDBJ whole genome shotgun (WGS) entry which is preliminary data.</text>
</comment>
<evidence type="ECO:0000256" key="1">
    <source>
        <dbReference type="ARBA" id="ARBA00022723"/>
    </source>
</evidence>
<dbReference type="InterPro" id="IPR034137">
    <property type="entry name" value="TOPRIM_RecR"/>
</dbReference>
<keyword evidence="3 7" id="KW-0863">Zinc-finger</keyword>